<evidence type="ECO:0000256" key="1">
    <source>
        <dbReference type="ARBA" id="ARBA00007843"/>
    </source>
</evidence>
<sequence length="321" mass="35078">MASTSGVSTAALIPTVIILLAVINTVIVTAVRESELTVMFGVLRARGYHLFANAITTSDVHYDLRSDGNFTLLAPINSALFALDMTMPATNYVTTLRYHVIPRRMSMIDLLSLPPSSNTVPTLVPGRDIRVEQRRSARSLITVGGVDIVVSGMFYGTHLAVHGLGGILEYRHHTRRSPANSTVTGASLSNFSGNFTLQSPPVYNITGNYTFQFPVAIESPLSSHQSQNQTVTSPDVLQNQVPIRSESFEVMADERMRRGKLLEMRSDGEYSGLEATDMSGDHVQQLVMEDDETLDCSLADDVGELMNAGIDLRRLDVCAQK</sequence>
<dbReference type="AlphaFoldDB" id="A0A251TAA0"/>
<comment type="similarity">
    <text evidence="1">Belongs to the fasciclin-like AGP family.</text>
</comment>
<dbReference type="PROSITE" id="PS50213">
    <property type="entry name" value="FAS1"/>
    <property type="match status" value="1"/>
</dbReference>
<dbReference type="Gramene" id="mRNA:HanXRQr2_Chr11g0486241">
    <property type="protein sequence ID" value="CDS:HanXRQr2_Chr11g0486241.1"/>
    <property type="gene ID" value="HanXRQr2_Chr11g0486241"/>
</dbReference>
<dbReference type="Pfam" id="PF02469">
    <property type="entry name" value="Fasciclin"/>
    <property type="match status" value="1"/>
</dbReference>
<reference evidence="5" key="2">
    <citation type="submission" date="2017-02" db="EMBL/GenBank/DDBJ databases">
        <title>Sunflower complete genome.</title>
        <authorList>
            <person name="Langlade N."/>
            <person name="Munos S."/>
        </authorList>
    </citation>
    <scope>NUCLEOTIDE SEQUENCE [LARGE SCALE GENOMIC DNA]</scope>
    <source>
        <tissue evidence="5">Leaves</tissue>
    </source>
</reference>
<proteinExistence type="inferred from homology"/>
<feature type="transmembrane region" description="Helical" evidence="2">
    <location>
        <begin position="12"/>
        <end position="31"/>
    </location>
</feature>
<evidence type="ECO:0000256" key="2">
    <source>
        <dbReference type="SAM" id="Phobius"/>
    </source>
</evidence>
<protein>
    <submittedName>
        <fullName evidence="4 5">FAS1 domain-containing protein</fullName>
    </submittedName>
</protein>
<dbReference type="PANTHER" id="PTHR33985">
    <property type="entry name" value="OS02G0491300 PROTEIN-RELATED"/>
    <property type="match status" value="1"/>
</dbReference>
<dbReference type="EMBL" id="MNCJ02000326">
    <property type="protein sequence ID" value="KAF5781650.1"/>
    <property type="molecule type" value="Genomic_DNA"/>
</dbReference>
<keyword evidence="2" id="KW-0812">Transmembrane</keyword>
<name>A0A251TAA0_HELAN</name>
<keyword evidence="2" id="KW-0472">Membrane</keyword>
<dbReference type="InterPro" id="IPR000782">
    <property type="entry name" value="FAS1_domain"/>
</dbReference>
<gene>
    <name evidence="5" type="ORF">HannXRQ_Chr11g0337491</name>
    <name evidence="4" type="ORF">HanXRQr2_Chr11g0486241</name>
</gene>
<dbReference type="Gene3D" id="2.30.180.10">
    <property type="entry name" value="FAS1 domain"/>
    <property type="match status" value="1"/>
</dbReference>
<evidence type="ECO:0000313" key="4">
    <source>
        <dbReference type="EMBL" id="KAF5781650.1"/>
    </source>
</evidence>
<reference evidence="4 6" key="1">
    <citation type="journal article" date="2017" name="Nature">
        <title>The sunflower genome provides insights into oil metabolism, flowering and Asterid evolution.</title>
        <authorList>
            <person name="Badouin H."/>
            <person name="Gouzy J."/>
            <person name="Grassa C.J."/>
            <person name="Murat F."/>
            <person name="Staton S.E."/>
            <person name="Cottret L."/>
            <person name="Lelandais-Briere C."/>
            <person name="Owens G.L."/>
            <person name="Carrere S."/>
            <person name="Mayjonade B."/>
            <person name="Legrand L."/>
            <person name="Gill N."/>
            <person name="Kane N.C."/>
            <person name="Bowers J.E."/>
            <person name="Hubner S."/>
            <person name="Bellec A."/>
            <person name="Berard A."/>
            <person name="Berges H."/>
            <person name="Blanchet N."/>
            <person name="Boniface M.C."/>
            <person name="Brunel D."/>
            <person name="Catrice O."/>
            <person name="Chaidir N."/>
            <person name="Claudel C."/>
            <person name="Donnadieu C."/>
            <person name="Faraut T."/>
            <person name="Fievet G."/>
            <person name="Helmstetter N."/>
            <person name="King M."/>
            <person name="Knapp S.J."/>
            <person name="Lai Z."/>
            <person name="Le Paslier M.C."/>
            <person name="Lippi Y."/>
            <person name="Lorenzon L."/>
            <person name="Mandel J.R."/>
            <person name="Marage G."/>
            <person name="Marchand G."/>
            <person name="Marquand E."/>
            <person name="Bret-Mestries E."/>
            <person name="Morien E."/>
            <person name="Nambeesan S."/>
            <person name="Nguyen T."/>
            <person name="Pegot-Espagnet P."/>
            <person name="Pouilly N."/>
            <person name="Raftis F."/>
            <person name="Sallet E."/>
            <person name="Schiex T."/>
            <person name="Thomas J."/>
            <person name="Vandecasteele C."/>
            <person name="Vares D."/>
            <person name="Vear F."/>
            <person name="Vautrin S."/>
            <person name="Crespi M."/>
            <person name="Mangin B."/>
            <person name="Burke J.M."/>
            <person name="Salse J."/>
            <person name="Munos S."/>
            <person name="Vincourt P."/>
            <person name="Rieseberg L.H."/>
            <person name="Langlade N.B."/>
        </authorList>
    </citation>
    <scope>NUCLEOTIDE SEQUENCE [LARGE SCALE GENOMIC DNA]</scope>
    <source>
        <strain evidence="6">cv. SF193</strain>
        <tissue evidence="4">Leaves</tissue>
    </source>
</reference>
<dbReference type="EMBL" id="CM007900">
    <property type="protein sequence ID" value="OTG08067.1"/>
    <property type="molecule type" value="Genomic_DNA"/>
</dbReference>
<evidence type="ECO:0000313" key="6">
    <source>
        <dbReference type="Proteomes" id="UP000215914"/>
    </source>
</evidence>
<dbReference type="InterPro" id="IPR036378">
    <property type="entry name" value="FAS1_dom_sf"/>
</dbReference>
<dbReference type="STRING" id="4232.A0A251TAA0"/>
<dbReference type="Proteomes" id="UP000215914">
    <property type="component" value="Chromosome 11"/>
</dbReference>
<dbReference type="InterPro" id="IPR052806">
    <property type="entry name" value="Fasciclin-like_AGP"/>
</dbReference>
<keyword evidence="2" id="KW-1133">Transmembrane helix</keyword>
<keyword evidence="6" id="KW-1185">Reference proteome</keyword>
<dbReference type="SMART" id="SM00554">
    <property type="entry name" value="FAS1"/>
    <property type="match status" value="1"/>
</dbReference>
<dbReference type="PANTHER" id="PTHR33985:SF15">
    <property type="entry name" value="FASCICLIN-LIKE ARABINOGALACTAN PROTEIN 19"/>
    <property type="match status" value="1"/>
</dbReference>
<reference evidence="4" key="3">
    <citation type="submission" date="2020-06" db="EMBL/GenBank/DDBJ databases">
        <title>Helianthus annuus Genome sequencing and assembly Release 2.</title>
        <authorList>
            <person name="Gouzy J."/>
            <person name="Langlade N."/>
            <person name="Munos S."/>
        </authorList>
    </citation>
    <scope>NUCLEOTIDE SEQUENCE</scope>
    <source>
        <tissue evidence="4">Leaves</tissue>
    </source>
</reference>
<evidence type="ECO:0000313" key="5">
    <source>
        <dbReference type="EMBL" id="OTG08067.1"/>
    </source>
</evidence>
<feature type="domain" description="FAS1" evidence="3">
    <location>
        <begin position="23"/>
        <end position="168"/>
    </location>
</feature>
<dbReference type="SUPFAM" id="SSF82153">
    <property type="entry name" value="FAS1 domain"/>
    <property type="match status" value="1"/>
</dbReference>
<dbReference type="InParanoid" id="A0A251TAA0"/>
<accession>A0A251TAA0</accession>
<evidence type="ECO:0000259" key="3">
    <source>
        <dbReference type="PROSITE" id="PS50213"/>
    </source>
</evidence>
<organism evidence="5 6">
    <name type="scientific">Helianthus annuus</name>
    <name type="common">Common sunflower</name>
    <dbReference type="NCBI Taxonomy" id="4232"/>
    <lineage>
        <taxon>Eukaryota</taxon>
        <taxon>Viridiplantae</taxon>
        <taxon>Streptophyta</taxon>
        <taxon>Embryophyta</taxon>
        <taxon>Tracheophyta</taxon>
        <taxon>Spermatophyta</taxon>
        <taxon>Magnoliopsida</taxon>
        <taxon>eudicotyledons</taxon>
        <taxon>Gunneridae</taxon>
        <taxon>Pentapetalae</taxon>
        <taxon>asterids</taxon>
        <taxon>campanulids</taxon>
        <taxon>Asterales</taxon>
        <taxon>Asteraceae</taxon>
        <taxon>Asteroideae</taxon>
        <taxon>Heliantheae alliance</taxon>
        <taxon>Heliantheae</taxon>
        <taxon>Helianthus</taxon>
    </lineage>
</organism>